<dbReference type="NCBIfam" id="NF003417">
    <property type="entry name" value="PRK04813.1"/>
    <property type="match status" value="1"/>
</dbReference>
<reference evidence="10" key="1">
    <citation type="submission" date="2016-01" db="EMBL/GenBank/DDBJ databases">
        <authorList>
            <person name="Mitreva M."/>
            <person name="Pepin K.H."/>
            <person name="Mihindukulasuriya K.A."/>
            <person name="Fulton R."/>
            <person name="Fronick C."/>
            <person name="O'Laughlin M."/>
            <person name="Miner T."/>
            <person name="Herter B."/>
            <person name="Rosa B.A."/>
            <person name="Cordes M."/>
            <person name="Tomlinson C."/>
            <person name="Wollam A."/>
            <person name="Palsikar V.B."/>
            <person name="Mardis E.R."/>
            <person name="Wilson R.K."/>
        </authorList>
    </citation>
    <scope>NUCLEOTIDE SEQUENCE [LARGE SCALE GENOMIC DNA]</scope>
    <source>
        <strain evidence="10">DNF01167</strain>
    </source>
</reference>
<evidence type="ECO:0000256" key="5">
    <source>
        <dbReference type="ARBA" id="ARBA00054605"/>
    </source>
</evidence>
<dbReference type="PROSITE" id="PS00455">
    <property type="entry name" value="AMP_BINDING"/>
    <property type="match status" value="1"/>
</dbReference>
<dbReference type="FunFam" id="3.30.300.30:FF:000012">
    <property type="entry name" value="D-alanine--D-alanyl carrier protein ligase"/>
    <property type="match status" value="1"/>
</dbReference>
<keyword evidence="4" id="KW-0067">ATP-binding</keyword>
<dbReference type="GO" id="GO:0016874">
    <property type="term" value="F:ligase activity"/>
    <property type="evidence" value="ECO:0007669"/>
    <property type="project" value="UniProtKB-KW"/>
</dbReference>
<dbReference type="EMBL" id="LSDC01000035">
    <property type="protein sequence ID" value="KXB61387.1"/>
    <property type="molecule type" value="Genomic_DNA"/>
</dbReference>
<sequence length="500" mass="57923">MKLTFFEKLEQFKNSSKEVYINNIYQNENLTYKNLIEYSDRLASYFEEKLGEDKNPIVVYGHKHPFMLVYFLACVKSGRAFCPVDINTPKERVEEIVETTDSKVVLVTEEIELSREMLDVKSAKEIISSTQNAISKENYVKDEDIFYIIFTSGSTGKPKGVCITYNNLNNFLHWYTGYYDEKEELVFLGHPPFSFDLSVMSLWPSIYLGASLVQIDKKHQENFKVMFEELNKSNATIWISTPSFIEMCFIDKNFNQSLMPKVKQFVFCGEKLFSTTVEKIHKNFEDAQVINTYGPTESTVMVTWVEITKEVNKKYYENLPVGEIKWGTKVHLANPDEENKGEIVITGNTVAKGYFKNDAITNEKFGIGEVDGKEERSYLTGDLGYFKDGMLFCEGRIDFQVKLHGHRIELEDIDNNLLKNKKIRQAATVPSYEDGKVKALTSFVVYNEKIEKRFEVTKQIKQELKKLVPEYMIPKKIVFLEEMPLNNNGKIDKKKLKELV</sequence>
<organism evidence="9 10">
    <name type="scientific">Gemella haemolysans</name>
    <dbReference type="NCBI Taxonomy" id="1379"/>
    <lineage>
        <taxon>Bacteria</taxon>
        <taxon>Bacillati</taxon>
        <taxon>Bacillota</taxon>
        <taxon>Bacilli</taxon>
        <taxon>Bacillales</taxon>
        <taxon>Gemellaceae</taxon>
        <taxon>Gemella</taxon>
    </lineage>
</organism>
<dbReference type="InterPro" id="IPR010071">
    <property type="entry name" value="AA_adenyl_dom"/>
</dbReference>
<evidence type="ECO:0000256" key="1">
    <source>
        <dbReference type="ARBA" id="ARBA00022490"/>
    </source>
</evidence>
<comment type="caution">
    <text evidence="9">The sequence shown here is derived from an EMBL/GenBank/DDBJ whole genome shotgun (WGS) entry which is preliminary data.</text>
</comment>
<proteinExistence type="inferred from homology"/>
<evidence type="ECO:0000259" key="7">
    <source>
        <dbReference type="Pfam" id="PF00501"/>
    </source>
</evidence>
<keyword evidence="1" id="KW-0963">Cytoplasm</keyword>
<evidence type="ECO:0000259" key="8">
    <source>
        <dbReference type="Pfam" id="PF13193"/>
    </source>
</evidence>
<dbReference type="GO" id="GO:0005524">
    <property type="term" value="F:ATP binding"/>
    <property type="evidence" value="ECO:0007669"/>
    <property type="project" value="UniProtKB-KW"/>
</dbReference>
<dbReference type="InterPro" id="IPR020845">
    <property type="entry name" value="AMP-binding_CS"/>
</dbReference>
<dbReference type="PANTHER" id="PTHR45398">
    <property type="match status" value="1"/>
</dbReference>
<dbReference type="InterPro" id="IPR045851">
    <property type="entry name" value="AMP-bd_C_sf"/>
</dbReference>
<evidence type="ECO:0000256" key="3">
    <source>
        <dbReference type="ARBA" id="ARBA00022741"/>
    </source>
</evidence>
<dbReference type="AlphaFoldDB" id="A0A134A118"/>
<comment type="function">
    <text evidence="5">Catalyzes the first step in the D-alanylation of lipoteichoic acid (LTA), the activation of D-alanine and its transfer onto the D-alanyl carrier protein (Dcp) DltC. In an ATP-dependent two-step reaction, forms a high energy D-alanyl-AMP intermediate, followed by transfer of the D-alanyl residue as a thiol ester to the phosphopantheinyl prosthetic group of the Dcp. D-alanylation of LTA plays an important role in modulating the properties of the cell wall in Gram-positive bacteria, influencing the net charge of the cell wall.</text>
</comment>
<dbReference type="PANTHER" id="PTHR45398:SF1">
    <property type="entry name" value="ENZYME, PUTATIVE (JCVI)-RELATED"/>
    <property type="match status" value="1"/>
</dbReference>
<comment type="similarity">
    <text evidence="6">Belongs to the ATP-dependent AMP-binding enzyme family. DltA subfamily.</text>
</comment>
<name>A0A134A118_9BACL</name>
<dbReference type="Gene3D" id="3.30.300.30">
    <property type="match status" value="1"/>
</dbReference>
<dbReference type="Proteomes" id="UP000070355">
    <property type="component" value="Unassembled WGS sequence"/>
</dbReference>
<dbReference type="NCBIfam" id="TIGR01733">
    <property type="entry name" value="AA-adenyl-dom"/>
    <property type="match status" value="1"/>
</dbReference>
<evidence type="ECO:0000256" key="2">
    <source>
        <dbReference type="ARBA" id="ARBA00022598"/>
    </source>
</evidence>
<keyword evidence="2 9" id="KW-0436">Ligase</keyword>
<protein>
    <submittedName>
        <fullName evidence="9">Putative D-alanine--poly(Phosphoribitol) ligase, subunit 1</fullName>
    </submittedName>
</protein>
<evidence type="ECO:0000256" key="4">
    <source>
        <dbReference type="ARBA" id="ARBA00022840"/>
    </source>
</evidence>
<dbReference type="PATRIC" id="fig|1379.3.peg.575"/>
<dbReference type="InterPro" id="IPR042099">
    <property type="entry name" value="ANL_N_sf"/>
</dbReference>
<accession>A0A134A118</accession>
<gene>
    <name evidence="9" type="ORF">HMPREF3186_00577</name>
</gene>
<dbReference type="RefSeq" id="WP_060913844.1">
    <property type="nucleotide sequence ID" value="NZ_KQ959938.1"/>
</dbReference>
<dbReference type="Pfam" id="PF00501">
    <property type="entry name" value="AMP-binding"/>
    <property type="match status" value="1"/>
</dbReference>
<evidence type="ECO:0000313" key="10">
    <source>
        <dbReference type="Proteomes" id="UP000070355"/>
    </source>
</evidence>
<evidence type="ECO:0000313" key="9">
    <source>
        <dbReference type="EMBL" id="KXB61387.1"/>
    </source>
</evidence>
<dbReference type="InterPro" id="IPR000873">
    <property type="entry name" value="AMP-dep_synth/lig_dom"/>
</dbReference>
<dbReference type="Pfam" id="PF13193">
    <property type="entry name" value="AMP-binding_C"/>
    <property type="match status" value="1"/>
</dbReference>
<dbReference type="OrthoDB" id="9765680at2"/>
<feature type="domain" description="AMP-binding enzyme C-terminal" evidence="8">
    <location>
        <begin position="413"/>
        <end position="490"/>
    </location>
</feature>
<keyword evidence="3" id="KW-0547">Nucleotide-binding</keyword>
<evidence type="ECO:0000256" key="6">
    <source>
        <dbReference type="ARBA" id="ARBA00061336"/>
    </source>
</evidence>
<dbReference type="STRING" id="1379.HMPREF3186_00577"/>
<dbReference type="InterPro" id="IPR025110">
    <property type="entry name" value="AMP-bd_C"/>
</dbReference>
<dbReference type="Gene3D" id="3.40.50.12780">
    <property type="entry name" value="N-terminal domain of ligase-like"/>
    <property type="match status" value="1"/>
</dbReference>
<feature type="domain" description="AMP-dependent synthetase/ligase" evidence="7">
    <location>
        <begin position="17"/>
        <end position="355"/>
    </location>
</feature>
<dbReference type="SUPFAM" id="SSF56801">
    <property type="entry name" value="Acetyl-CoA synthetase-like"/>
    <property type="match status" value="1"/>
</dbReference>